<comment type="similarity">
    <text evidence="1">Belongs to the sigma-70 factor family. ECF subfamily.</text>
</comment>
<dbReference type="STRING" id="1393122.SAMN05660895_2322"/>
<dbReference type="Gene3D" id="1.10.10.10">
    <property type="entry name" value="Winged helix-like DNA-binding domain superfamily/Winged helix DNA-binding domain"/>
    <property type="match status" value="1"/>
</dbReference>
<evidence type="ECO:0000313" key="7">
    <source>
        <dbReference type="Proteomes" id="UP000199537"/>
    </source>
</evidence>
<gene>
    <name evidence="6" type="ORF">SAMN05660895_2322</name>
</gene>
<dbReference type="Gene3D" id="1.10.1740.10">
    <property type="match status" value="1"/>
</dbReference>
<dbReference type="Pfam" id="PF08281">
    <property type="entry name" value="Sigma70_r4_2"/>
    <property type="match status" value="1"/>
</dbReference>
<dbReference type="SUPFAM" id="SSF88946">
    <property type="entry name" value="Sigma2 domain of RNA polymerase sigma factors"/>
    <property type="match status" value="1"/>
</dbReference>
<accession>A0A1I7NMI8</accession>
<evidence type="ECO:0000259" key="5">
    <source>
        <dbReference type="Pfam" id="PF08281"/>
    </source>
</evidence>
<dbReference type="NCBIfam" id="TIGR02985">
    <property type="entry name" value="Sig70_bacteroi1"/>
    <property type="match status" value="1"/>
</dbReference>
<dbReference type="AlphaFoldDB" id="A0A1I7NMI8"/>
<dbReference type="NCBIfam" id="TIGR02937">
    <property type="entry name" value="sigma70-ECF"/>
    <property type="match status" value="1"/>
</dbReference>
<dbReference type="SUPFAM" id="SSF88659">
    <property type="entry name" value="Sigma3 and sigma4 domains of RNA polymerase sigma factors"/>
    <property type="match status" value="1"/>
</dbReference>
<keyword evidence="4" id="KW-0804">Transcription</keyword>
<keyword evidence="7" id="KW-1185">Reference proteome</keyword>
<proteinExistence type="inferred from homology"/>
<dbReference type="InterPro" id="IPR039425">
    <property type="entry name" value="RNA_pol_sigma-70-like"/>
</dbReference>
<dbReference type="InterPro" id="IPR013324">
    <property type="entry name" value="RNA_pol_sigma_r3/r4-like"/>
</dbReference>
<dbReference type="GO" id="GO:0016987">
    <property type="term" value="F:sigma factor activity"/>
    <property type="evidence" value="ECO:0007669"/>
    <property type="project" value="UniProtKB-KW"/>
</dbReference>
<keyword evidence="2" id="KW-0805">Transcription regulation</keyword>
<evidence type="ECO:0000256" key="2">
    <source>
        <dbReference type="ARBA" id="ARBA00023015"/>
    </source>
</evidence>
<evidence type="ECO:0000256" key="3">
    <source>
        <dbReference type="ARBA" id="ARBA00023082"/>
    </source>
</evidence>
<dbReference type="InterPro" id="IPR014327">
    <property type="entry name" value="RNA_pol_sigma70_bacteroid"/>
</dbReference>
<name>A0A1I7NMI8_9BACT</name>
<dbReference type="InterPro" id="IPR014284">
    <property type="entry name" value="RNA_pol_sigma-70_dom"/>
</dbReference>
<dbReference type="PANTHER" id="PTHR43133">
    <property type="entry name" value="RNA POLYMERASE ECF-TYPE SIGMA FACTO"/>
    <property type="match status" value="1"/>
</dbReference>
<dbReference type="Proteomes" id="UP000199537">
    <property type="component" value="Unassembled WGS sequence"/>
</dbReference>
<reference evidence="7" key="1">
    <citation type="submission" date="2016-10" db="EMBL/GenBank/DDBJ databases">
        <authorList>
            <person name="Varghese N."/>
            <person name="Submissions S."/>
        </authorList>
    </citation>
    <scope>NUCLEOTIDE SEQUENCE [LARGE SCALE GENOMIC DNA]</scope>
    <source>
        <strain evidence="7">DSM 14807</strain>
    </source>
</reference>
<dbReference type="InterPro" id="IPR013249">
    <property type="entry name" value="RNA_pol_sigma70_r4_t2"/>
</dbReference>
<dbReference type="InterPro" id="IPR036388">
    <property type="entry name" value="WH-like_DNA-bd_sf"/>
</dbReference>
<evidence type="ECO:0000256" key="4">
    <source>
        <dbReference type="ARBA" id="ARBA00023163"/>
    </source>
</evidence>
<dbReference type="GO" id="GO:0006352">
    <property type="term" value="P:DNA-templated transcription initiation"/>
    <property type="evidence" value="ECO:0007669"/>
    <property type="project" value="InterPro"/>
</dbReference>
<dbReference type="PANTHER" id="PTHR43133:SF46">
    <property type="entry name" value="RNA POLYMERASE SIGMA-70 FACTOR ECF SUBFAMILY"/>
    <property type="match status" value="1"/>
</dbReference>
<organism evidence="6 7">
    <name type="scientific">Thermoflavifilum thermophilum</name>
    <dbReference type="NCBI Taxonomy" id="1393122"/>
    <lineage>
        <taxon>Bacteria</taxon>
        <taxon>Pseudomonadati</taxon>
        <taxon>Bacteroidota</taxon>
        <taxon>Chitinophagia</taxon>
        <taxon>Chitinophagales</taxon>
        <taxon>Chitinophagaceae</taxon>
        <taxon>Thermoflavifilum</taxon>
    </lineage>
</organism>
<keyword evidence="3" id="KW-0731">Sigma factor</keyword>
<dbReference type="GO" id="GO:0003677">
    <property type="term" value="F:DNA binding"/>
    <property type="evidence" value="ECO:0007669"/>
    <property type="project" value="InterPro"/>
</dbReference>
<evidence type="ECO:0000313" key="6">
    <source>
        <dbReference type="EMBL" id="SFV35800.1"/>
    </source>
</evidence>
<protein>
    <submittedName>
        <fullName evidence="6">RNA polymerase sigma-70 factor, ECF subfamily</fullName>
    </submittedName>
</protein>
<dbReference type="EMBL" id="FPCJ01000001">
    <property type="protein sequence ID" value="SFV35800.1"/>
    <property type="molecule type" value="Genomic_DNA"/>
</dbReference>
<dbReference type="InterPro" id="IPR013325">
    <property type="entry name" value="RNA_pol_sigma_r2"/>
</dbReference>
<evidence type="ECO:0000256" key="1">
    <source>
        <dbReference type="ARBA" id="ARBA00010641"/>
    </source>
</evidence>
<feature type="domain" description="RNA polymerase sigma factor 70 region 4 type 2" evidence="5">
    <location>
        <begin position="123"/>
        <end position="172"/>
    </location>
</feature>
<sequence>MHSYSLLTTEELLHLLQEDDPQAFEELYKRYWFRLYVSAHKRLRVKEAAEEAVQTLFESLWKNRHHLHIHTSLENYLFASMRYIVLKMLYQQMETAMSDDLSPSVSLQESPEQEIIGRDLQHYIQQIVNRLPERCRQVYQLSREEMKTHKEIARLMGISEKTVENQITKALRIIKTQLHQLFSL</sequence>